<dbReference type="Proteomes" id="UP000194933">
    <property type="component" value="Unassembled WGS sequence"/>
</dbReference>
<feature type="domain" description="RNase H type-1" evidence="1">
    <location>
        <begin position="275"/>
        <end position="411"/>
    </location>
</feature>
<reference evidence="2 3" key="1">
    <citation type="submission" date="2017-05" db="EMBL/GenBank/DDBJ databases">
        <title>The Genome Sequence of Enterococcus sp. 10A9_DIV0425.</title>
        <authorList>
            <consortium name="The Broad Institute Genomics Platform"/>
            <consortium name="The Broad Institute Genomic Center for Infectious Diseases"/>
            <person name="Earl A."/>
            <person name="Manson A."/>
            <person name="Schwartman J."/>
            <person name="Gilmore M."/>
            <person name="Abouelleil A."/>
            <person name="Cao P."/>
            <person name="Chapman S."/>
            <person name="Cusick C."/>
            <person name="Shea T."/>
            <person name="Young S."/>
            <person name="Neafsey D."/>
            <person name="Nusbaum C."/>
            <person name="Birren B."/>
        </authorList>
    </citation>
    <scope>NUCLEOTIDE SEQUENCE [LARGE SCALE GENOMIC DNA]</scope>
    <source>
        <strain evidence="2 3">10A9_DIV0425</strain>
    </source>
</reference>
<evidence type="ECO:0000259" key="1">
    <source>
        <dbReference type="PROSITE" id="PS50879"/>
    </source>
</evidence>
<dbReference type="Gene3D" id="3.30.420.10">
    <property type="entry name" value="Ribonuclease H-like superfamily/Ribonuclease H"/>
    <property type="match status" value="1"/>
</dbReference>
<dbReference type="SUPFAM" id="SSF53098">
    <property type="entry name" value="Ribonuclease H-like"/>
    <property type="match status" value="1"/>
</dbReference>
<dbReference type="RefSeq" id="WP_086283239.1">
    <property type="nucleotide sequence ID" value="NZ_NGMO01000001.1"/>
</dbReference>
<dbReference type="PROSITE" id="PS50879">
    <property type="entry name" value="RNASE_H_1"/>
    <property type="match status" value="1"/>
</dbReference>
<dbReference type="Pfam" id="PF00075">
    <property type="entry name" value="RNase_H"/>
    <property type="match status" value="1"/>
</dbReference>
<keyword evidence="3" id="KW-1185">Reference proteome</keyword>
<evidence type="ECO:0000313" key="2">
    <source>
        <dbReference type="EMBL" id="OTP12015.1"/>
    </source>
</evidence>
<dbReference type="Gene3D" id="3.40.970.10">
    <property type="entry name" value="Ribonuclease H1, N-terminal domain"/>
    <property type="match status" value="2"/>
</dbReference>
<dbReference type="InterPro" id="IPR011320">
    <property type="entry name" value="RNase_H1_N"/>
</dbReference>
<name>A0A2C9XP82_9ENTE</name>
<protein>
    <recommendedName>
        <fullName evidence="1">RNase H type-1 domain-containing protein</fullName>
    </recommendedName>
</protein>
<dbReference type="InterPro" id="IPR036397">
    <property type="entry name" value="RNaseH_sf"/>
</dbReference>
<sequence>MAKKKFHVIKYINHKAFLFNNDYEAFIKERKQAKGAVTKGFNEFEKAIEWIGDLPYEIIVQKDTKTLSLAPTAENKKITYYAVVRGRRVGVMKSHAAFMEATKGYKNAKAKGGFKTKKQAVEWLAKQGISPENKKGIYVVVRGFQTGVFIDLHSYEKNLSGYPNAIGQGGFRNIEIATNWLNKQKNANQKNTNVKKEQKEVRSSTEEQLYHAIVIGKETGIFTDRNQYEENLKGIPNSWGKDGFQSKKEATEWLNERLTFIQKNITKEQIISFESKNLPVIYTDGSYIKDEKTYSSSVIICEEEGTIATFAKGNKKEANNKIAEVEALLYALKLVVDFYDFRRFILVYDFDGLDKIATNSGSMKKIPAPLANEITEIIHKNRLDIYYINVKSHTGIVGNTAADCLAKTTIKQLAELKALKHPEILDNVGNN</sequence>
<dbReference type="InterPro" id="IPR012337">
    <property type="entry name" value="RNaseH-like_sf"/>
</dbReference>
<evidence type="ECO:0000313" key="3">
    <source>
        <dbReference type="Proteomes" id="UP000194933"/>
    </source>
</evidence>
<comment type="caution">
    <text evidence="2">The sequence shown here is derived from an EMBL/GenBank/DDBJ whole genome shotgun (WGS) entry which is preliminary data.</text>
</comment>
<dbReference type="Pfam" id="PF01693">
    <property type="entry name" value="Cauli_VI"/>
    <property type="match status" value="1"/>
</dbReference>
<proteinExistence type="predicted"/>
<dbReference type="EMBL" id="NGMO01000001">
    <property type="protein sequence ID" value="OTP12015.1"/>
    <property type="molecule type" value="Genomic_DNA"/>
</dbReference>
<accession>A0A2C9XP82</accession>
<gene>
    <name evidence="2" type="ORF">A5844_000230</name>
</gene>
<organism evidence="2 3">
    <name type="scientific">Candidatus Enterococcus wittei</name>
    <dbReference type="NCBI Taxonomy" id="1987383"/>
    <lineage>
        <taxon>Bacteria</taxon>
        <taxon>Bacillati</taxon>
        <taxon>Bacillota</taxon>
        <taxon>Bacilli</taxon>
        <taxon>Lactobacillales</taxon>
        <taxon>Enterococcaceae</taxon>
        <taxon>Enterococcus</taxon>
    </lineage>
</organism>
<dbReference type="GO" id="GO:0003676">
    <property type="term" value="F:nucleic acid binding"/>
    <property type="evidence" value="ECO:0007669"/>
    <property type="project" value="InterPro"/>
</dbReference>
<dbReference type="GO" id="GO:0004523">
    <property type="term" value="F:RNA-DNA hybrid ribonuclease activity"/>
    <property type="evidence" value="ECO:0007669"/>
    <property type="project" value="InterPro"/>
</dbReference>
<dbReference type="AlphaFoldDB" id="A0A2C9XP82"/>
<dbReference type="InterPro" id="IPR037056">
    <property type="entry name" value="RNase_H1_N_sf"/>
</dbReference>
<dbReference type="InterPro" id="IPR002156">
    <property type="entry name" value="RNaseH_domain"/>
</dbReference>